<accession>A0A554XH53</accession>
<proteinExistence type="predicted"/>
<feature type="compositionally biased region" description="Polar residues" evidence="1">
    <location>
        <begin position="16"/>
        <end position="29"/>
    </location>
</feature>
<sequence>MPEEAAAQRNKRRATQNRNGSTPRQQSVLQRAAPRQCRADGGGELTVLVGFQSHHSSLKSLLRLHFAGFFRFSVGFLPCPVIVTAVLSHHYAGVCLYYPRFLYSVLSLLSTTVGCQSYLSRCFDRMLTRYACFPSYQCLLLACFHPVLRRLFVSVCQYRGSALAVTRSRECHLCPEYQCKVGAPGACRAFPPGDSRPPAGAAHQSGHSPDTPVPERRAPRG</sequence>
<protein>
    <submittedName>
        <fullName evidence="3">Uncharacterized protein</fullName>
    </submittedName>
</protein>
<name>A0A554XH53_9BURK</name>
<dbReference type="Proteomes" id="UP000318294">
    <property type="component" value="Unassembled WGS sequence"/>
</dbReference>
<keyword evidence="4" id="KW-1185">Reference proteome</keyword>
<evidence type="ECO:0000313" key="4">
    <source>
        <dbReference type="Proteomes" id="UP000318294"/>
    </source>
</evidence>
<evidence type="ECO:0000256" key="2">
    <source>
        <dbReference type="SAM" id="Phobius"/>
    </source>
</evidence>
<evidence type="ECO:0000256" key="1">
    <source>
        <dbReference type="SAM" id="MobiDB-lite"/>
    </source>
</evidence>
<keyword evidence="2" id="KW-0812">Transmembrane</keyword>
<evidence type="ECO:0000313" key="3">
    <source>
        <dbReference type="EMBL" id="TSE35153.1"/>
    </source>
</evidence>
<dbReference type="AlphaFoldDB" id="A0A554XH53"/>
<comment type="caution">
    <text evidence="3">The sequence shown here is derived from an EMBL/GenBank/DDBJ whole genome shotgun (WGS) entry which is preliminary data.</text>
</comment>
<keyword evidence="2" id="KW-1133">Transmembrane helix</keyword>
<feature type="transmembrane region" description="Helical" evidence="2">
    <location>
        <begin position="69"/>
        <end position="89"/>
    </location>
</feature>
<reference evidence="3 4" key="1">
    <citation type="submission" date="2019-07" db="EMBL/GenBank/DDBJ databases">
        <title>Tepidimonas charontis SPSP-6 draft genome.</title>
        <authorList>
            <person name="Da Costa M.S."/>
            <person name="Froufe H.J.C."/>
            <person name="Egas C."/>
            <person name="Albuquerque L."/>
        </authorList>
    </citation>
    <scope>NUCLEOTIDE SEQUENCE [LARGE SCALE GENOMIC DNA]</scope>
    <source>
        <strain evidence="3 4">SPSP-6</strain>
    </source>
</reference>
<dbReference type="EMBL" id="VJON01000010">
    <property type="protein sequence ID" value="TSE35153.1"/>
    <property type="molecule type" value="Genomic_DNA"/>
</dbReference>
<organism evidence="3 4">
    <name type="scientific">Tepidimonas charontis</name>
    <dbReference type="NCBI Taxonomy" id="2267262"/>
    <lineage>
        <taxon>Bacteria</taxon>
        <taxon>Pseudomonadati</taxon>
        <taxon>Pseudomonadota</taxon>
        <taxon>Betaproteobacteria</taxon>
        <taxon>Burkholderiales</taxon>
        <taxon>Tepidimonas</taxon>
    </lineage>
</organism>
<feature type="region of interest" description="Disordered" evidence="1">
    <location>
        <begin position="191"/>
        <end position="221"/>
    </location>
</feature>
<feature type="transmembrane region" description="Helical" evidence="2">
    <location>
        <begin position="101"/>
        <end position="119"/>
    </location>
</feature>
<feature type="region of interest" description="Disordered" evidence="1">
    <location>
        <begin position="1"/>
        <end position="29"/>
    </location>
</feature>
<keyword evidence="2" id="KW-0472">Membrane</keyword>
<gene>
    <name evidence="3" type="ORF">Tchar_00942</name>
</gene>